<evidence type="ECO:0008006" key="4">
    <source>
        <dbReference type="Google" id="ProtNLM"/>
    </source>
</evidence>
<accession>A0ABQ2DBJ3</accession>
<dbReference type="InterPro" id="IPR037923">
    <property type="entry name" value="HTH-like"/>
</dbReference>
<keyword evidence="3" id="KW-1185">Reference proteome</keyword>
<evidence type="ECO:0000313" key="3">
    <source>
        <dbReference type="Proteomes" id="UP000632222"/>
    </source>
</evidence>
<comment type="caution">
    <text evidence="2">The sequence shown here is derived from an EMBL/GenBank/DDBJ whole genome shotgun (WGS) entry which is preliminary data.</text>
</comment>
<organism evidence="2 3">
    <name type="scientific">Deinococcus roseus</name>
    <dbReference type="NCBI Taxonomy" id="392414"/>
    <lineage>
        <taxon>Bacteria</taxon>
        <taxon>Thermotogati</taxon>
        <taxon>Deinococcota</taxon>
        <taxon>Deinococci</taxon>
        <taxon>Deinococcales</taxon>
        <taxon>Deinococcaceae</taxon>
        <taxon>Deinococcus</taxon>
    </lineage>
</organism>
<dbReference type="SUPFAM" id="SSF51215">
    <property type="entry name" value="Regulatory protein AraC"/>
    <property type="match status" value="1"/>
</dbReference>
<dbReference type="EMBL" id="BMOD01000025">
    <property type="protein sequence ID" value="GGJ52660.1"/>
    <property type="molecule type" value="Genomic_DNA"/>
</dbReference>
<evidence type="ECO:0000256" key="1">
    <source>
        <dbReference type="ARBA" id="ARBA00023125"/>
    </source>
</evidence>
<evidence type="ECO:0000313" key="2">
    <source>
        <dbReference type="EMBL" id="GGJ52660.1"/>
    </source>
</evidence>
<sequence length="78" mass="8836">MPTEPAPKVVTFQPAHPLPVRLGVVRLYPQHASLQDRPHYRQFHSLVLITARAGHHRINGQQVPVQAGQLFRIGPRHL</sequence>
<reference evidence="3" key="1">
    <citation type="journal article" date="2019" name="Int. J. Syst. Evol. Microbiol.">
        <title>The Global Catalogue of Microorganisms (GCM) 10K type strain sequencing project: providing services to taxonomists for standard genome sequencing and annotation.</title>
        <authorList>
            <consortium name="The Broad Institute Genomics Platform"/>
            <consortium name="The Broad Institute Genome Sequencing Center for Infectious Disease"/>
            <person name="Wu L."/>
            <person name="Ma J."/>
        </authorList>
    </citation>
    <scope>NUCLEOTIDE SEQUENCE [LARGE SCALE GENOMIC DNA]</scope>
    <source>
        <strain evidence="3">JCM 14370</strain>
    </source>
</reference>
<dbReference type="RefSeq" id="WP_189006840.1">
    <property type="nucleotide sequence ID" value="NZ_BMOD01000025.1"/>
</dbReference>
<dbReference type="Proteomes" id="UP000632222">
    <property type="component" value="Unassembled WGS sequence"/>
</dbReference>
<protein>
    <recommendedName>
        <fullName evidence="4">AraC-type arabinose-binding/dimerisation domain-containing protein</fullName>
    </recommendedName>
</protein>
<name>A0ABQ2DBJ3_9DEIO</name>
<gene>
    <name evidence="2" type="ORF">GCM10008938_43270</name>
</gene>
<keyword evidence="1" id="KW-0238">DNA-binding</keyword>
<proteinExistence type="predicted"/>